<name>A0ABP5AGT8_9MICO</name>
<evidence type="ECO:0000256" key="1">
    <source>
        <dbReference type="SAM" id="MobiDB-lite"/>
    </source>
</evidence>
<dbReference type="EMBL" id="BAAAOF010000001">
    <property type="protein sequence ID" value="GAA1913542.1"/>
    <property type="molecule type" value="Genomic_DNA"/>
</dbReference>
<organism evidence="2 3">
    <name type="scientific">Microbacterium aoyamense</name>
    <dbReference type="NCBI Taxonomy" id="344166"/>
    <lineage>
        <taxon>Bacteria</taxon>
        <taxon>Bacillati</taxon>
        <taxon>Actinomycetota</taxon>
        <taxon>Actinomycetes</taxon>
        <taxon>Micrococcales</taxon>
        <taxon>Microbacteriaceae</taxon>
        <taxon>Microbacterium</taxon>
    </lineage>
</organism>
<feature type="region of interest" description="Disordered" evidence="1">
    <location>
        <begin position="1"/>
        <end position="32"/>
    </location>
</feature>
<reference evidence="3" key="1">
    <citation type="journal article" date="2019" name="Int. J. Syst. Evol. Microbiol.">
        <title>The Global Catalogue of Microorganisms (GCM) 10K type strain sequencing project: providing services to taxonomists for standard genome sequencing and annotation.</title>
        <authorList>
            <consortium name="The Broad Institute Genomics Platform"/>
            <consortium name="The Broad Institute Genome Sequencing Center for Infectious Disease"/>
            <person name="Wu L."/>
            <person name="Ma J."/>
        </authorList>
    </citation>
    <scope>NUCLEOTIDE SEQUENCE [LARGE SCALE GENOMIC DNA]</scope>
    <source>
        <strain evidence="3">JCM 14900</strain>
    </source>
</reference>
<protein>
    <submittedName>
        <fullName evidence="2">Uncharacterized protein</fullName>
    </submittedName>
</protein>
<keyword evidence="3" id="KW-1185">Reference proteome</keyword>
<evidence type="ECO:0000313" key="2">
    <source>
        <dbReference type="EMBL" id="GAA1913542.1"/>
    </source>
</evidence>
<gene>
    <name evidence="2" type="ORF">GCM10009775_02770</name>
</gene>
<comment type="caution">
    <text evidence="2">The sequence shown here is derived from an EMBL/GenBank/DDBJ whole genome shotgun (WGS) entry which is preliminary data.</text>
</comment>
<accession>A0ABP5AGT8</accession>
<proteinExistence type="predicted"/>
<evidence type="ECO:0000313" key="3">
    <source>
        <dbReference type="Proteomes" id="UP001501343"/>
    </source>
</evidence>
<feature type="compositionally biased region" description="Polar residues" evidence="1">
    <location>
        <begin position="21"/>
        <end position="31"/>
    </location>
</feature>
<dbReference type="Proteomes" id="UP001501343">
    <property type="component" value="Unassembled WGS sequence"/>
</dbReference>
<sequence length="76" mass="8073">MPQSHRAGVNSDAEEGPLRPSLQTSRISQRDSIAMSAPLAPLSLEERAIISRVVDDAPPLRPAIVSDLAALFAGVR</sequence>